<dbReference type="Proteomes" id="UP000635245">
    <property type="component" value="Unassembled WGS sequence"/>
</dbReference>
<dbReference type="Gene3D" id="1.20.1720.10">
    <property type="entry name" value="Multidrug resistance protein D"/>
    <property type="match status" value="1"/>
</dbReference>
<feature type="transmembrane region" description="Helical" evidence="7">
    <location>
        <begin position="145"/>
        <end position="171"/>
    </location>
</feature>
<keyword evidence="3" id="KW-1003">Cell membrane</keyword>
<dbReference type="InterPro" id="IPR020846">
    <property type="entry name" value="MFS_dom"/>
</dbReference>
<dbReference type="CDD" id="cd17321">
    <property type="entry name" value="MFS_MMR_MDR_like"/>
    <property type="match status" value="1"/>
</dbReference>
<proteinExistence type="predicted"/>
<feature type="transmembrane region" description="Helical" evidence="7">
    <location>
        <begin position="54"/>
        <end position="74"/>
    </location>
</feature>
<reference evidence="9" key="1">
    <citation type="submission" date="2020-12" db="EMBL/GenBank/DDBJ databases">
        <title>Prauserella sp. ASG 168, a novel actinomycete isolated from cave rock.</title>
        <authorList>
            <person name="Suriyachadkun C."/>
        </authorList>
    </citation>
    <scope>NUCLEOTIDE SEQUENCE</scope>
    <source>
        <strain evidence="9">ASG 168</strain>
    </source>
</reference>
<dbReference type="InterPro" id="IPR005829">
    <property type="entry name" value="Sugar_transporter_CS"/>
</dbReference>
<feature type="transmembrane region" description="Helical" evidence="7">
    <location>
        <begin position="232"/>
        <end position="254"/>
    </location>
</feature>
<evidence type="ECO:0000256" key="6">
    <source>
        <dbReference type="ARBA" id="ARBA00023136"/>
    </source>
</evidence>
<feature type="domain" description="Major facilitator superfamily (MFS) profile" evidence="8">
    <location>
        <begin position="20"/>
        <end position="471"/>
    </location>
</feature>
<feature type="transmembrane region" description="Helical" evidence="7">
    <location>
        <begin position="301"/>
        <end position="320"/>
    </location>
</feature>
<feature type="transmembrane region" description="Helical" evidence="7">
    <location>
        <begin position="341"/>
        <end position="359"/>
    </location>
</feature>
<keyword evidence="5 7" id="KW-1133">Transmembrane helix</keyword>
<evidence type="ECO:0000256" key="7">
    <source>
        <dbReference type="SAM" id="Phobius"/>
    </source>
</evidence>
<sequence>MTTTAPAPPEHSTSSRRWWALAAIGLAQLLVIIDMTIMTIALPSAQRELGMSDATRQWAITGYTVAFGGLLLLGGRLADRLGRKNTLLVGAIGFALASAIGGAATSPTMLIAARAGQGVFAAILAPSTISLLTTTFTEPRERARVFGIFSAIMMSGAALGLVAGGALAEYLDWRWCLYVNLPIATVAAVLGAIVLPKVEGHRDTPLDWISAVIGGGAIVSLVYALSEAAEQGFGSGLVLGLLGASLVLVVAFVARQARVRGPLLPLSVVTERSRAAAFLGVAFAAFGMFGMFLFLTFQLQVIMGYGAFLAGVAFLPFVLGNVVTSTQLTSRLAPRTGPRPLLAGGLLLLAVSMALLTRLTPESSFVGLLLPAEILLGAGAGLVMPTVINTATQGVRPKDAGVTSAFITTSQQVGASLGTAALNTIAASATASVAVGGAAATVHGYATASGWAAGVLAVGAVVAGVLYRRPAPQPTTPQEAR</sequence>
<dbReference type="RefSeq" id="WP_200318581.1">
    <property type="nucleotide sequence ID" value="NZ_JAENJH010000003.1"/>
</dbReference>
<evidence type="ECO:0000256" key="3">
    <source>
        <dbReference type="ARBA" id="ARBA00022475"/>
    </source>
</evidence>
<dbReference type="PROSITE" id="PS00216">
    <property type="entry name" value="SUGAR_TRANSPORT_1"/>
    <property type="match status" value="1"/>
</dbReference>
<evidence type="ECO:0000259" key="8">
    <source>
        <dbReference type="PROSITE" id="PS50850"/>
    </source>
</evidence>
<dbReference type="SUPFAM" id="SSF103473">
    <property type="entry name" value="MFS general substrate transporter"/>
    <property type="match status" value="1"/>
</dbReference>
<dbReference type="AlphaFoldDB" id="A0A934QRV8"/>
<dbReference type="GO" id="GO:0005886">
    <property type="term" value="C:plasma membrane"/>
    <property type="evidence" value="ECO:0007669"/>
    <property type="project" value="UniProtKB-SubCell"/>
</dbReference>
<accession>A0A934QRV8</accession>
<comment type="caution">
    <text evidence="9">The sequence shown here is derived from an EMBL/GenBank/DDBJ whole genome shotgun (WGS) entry which is preliminary data.</text>
</comment>
<feature type="transmembrane region" description="Helical" evidence="7">
    <location>
        <begin position="420"/>
        <end position="442"/>
    </location>
</feature>
<evidence type="ECO:0000256" key="5">
    <source>
        <dbReference type="ARBA" id="ARBA00022989"/>
    </source>
</evidence>
<evidence type="ECO:0000256" key="4">
    <source>
        <dbReference type="ARBA" id="ARBA00022692"/>
    </source>
</evidence>
<comment type="subcellular location">
    <subcellularLocation>
        <location evidence="1">Cell membrane</location>
        <topology evidence="1">Multi-pass membrane protein</topology>
    </subcellularLocation>
</comment>
<dbReference type="PANTHER" id="PTHR42718">
    <property type="entry name" value="MAJOR FACILITATOR SUPERFAMILY MULTIDRUG TRANSPORTER MFSC"/>
    <property type="match status" value="1"/>
</dbReference>
<evidence type="ECO:0000256" key="2">
    <source>
        <dbReference type="ARBA" id="ARBA00022448"/>
    </source>
</evidence>
<dbReference type="Gene3D" id="1.20.1250.20">
    <property type="entry name" value="MFS general substrate transporter like domains"/>
    <property type="match status" value="1"/>
</dbReference>
<dbReference type="GO" id="GO:0022857">
    <property type="term" value="F:transmembrane transporter activity"/>
    <property type="evidence" value="ECO:0007669"/>
    <property type="project" value="InterPro"/>
</dbReference>
<keyword evidence="2" id="KW-0813">Transport</keyword>
<dbReference type="PROSITE" id="PS50850">
    <property type="entry name" value="MFS"/>
    <property type="match status" value="1"/>
</dbReference>
<keyword evidence="10" id="KW-1185">Reference proteome</keyword>
<feature type="transmembrane region" description="Helical" evidence="7">
    <location>
        <begin position="365"/>
        <end position="388"/>
    </location>
</feature>
<organism evidence="9 10">
    <name type="scientific">Prauserella cavernicola</name>
    <dbReference type="NCBI Taxonomy" id="2800127"/>
    <lineage>
        <taxon>Bacteria</taxon>
        <taxon>Bacillati</taxon>
        <taxon>Actinomycetota</taxon>
        <taxon>Actinomycetes</taxon>
        <taxon>Pseudonocardiales</taxon>
        <taxon>Pseudonocardiaceae</taxon>
        <taxon>Prauserella</taxon>
    </lineage>
</organism>
<feature type="transmembrane region" description="Helical" evidence="7">
    <location>
        <begin position="111"/>
        <end position="133"/>
    </location>
</feature>
<evidence type="ECO:0000313" key="9">
    <source>
        <dbReference type="EMBL" id="MBK1785541.1"/>
    </source>
</evidence>
<dbReference type="EMBL" id="JAENJH010000003">
    <property type="protein sequence ID" value="MBK1785541.1"/>
    <property type="molecule type" value="Genomic_DNA"/>
</dbReference>
<feature type="transmembrane region" description="Helical" evidence="7">
    <location>
        <begin position="275"/>
        <end position="295"/>
    </location>
</feature>
<feature type="transmembrane region" description="Helical" evidence="7">
    <location>
        <begin position="448"/>
        <end position="467"/>
    </location>
</feature>
<dbReference type="Pfam" id="PF07690">
    <property type="entry name" value="MFS_1"/>
    <property type="match status" value="1"/>
</dbReference>
<feature type="transmembrane region" description="Helical" evidence="7">
    <location>
        <begin position="18"/>
        <end position="42"/>
    </location>
</feature>
<feature type="transmembrane region" description="Helical" evidence="7">
    <location>
        <begin position="177"/>
        <end position="196"/>
    </location>
</feature>
<dbReference type="InterPro" id="IPR036259">
    <property type="entry name" value="MFS_trans_sf"/>
</dbReference>
<keyword evidence="4 7" id="KW-0812">Transmembrane</keyword>
<protein>
    <submittedName>
        <fullName evidence="9">MFS transporter</fullName>
    </submittedName>
</protein>
<dbReference type="InterPro" id="IPR011701">
    <property type="entry name" value="MFS"/>
</dbReference>
<name>A0A934QRV8_9PSEU</name>
<evidence type="ECO:0000313" key="10">
    <source>
        <dbReference type="Proteomes" id="UP000635245"/>
    </source>
</evidence>
<gene>
    <name evidence="9" type="ORF">JHE00_14510</name>
</gene>
<keyword evidence="6 7" id="KW-0472">Membrane</keyword>
<dbReference type="PANTHER" id="PTHR42718:SF46">
    <property type="entry name" value="BLR6921 PROTEIN"/>
    <property type="match status" value="1"/>
</dbReference>
<feature type="transmembrane region" description="Helical" evidence="7">
    <location>
        <begin position="208"/>
        <end position="226"/>
    </location>
</feature>
<evidence type="ECO:0000256" key="1">
    <source>
        <dbReference type="ARBA" id="ARBA00004651"/>
    </source>
</evidence>
<feature type="transmembrane region" description="Helical" evidence="7">
    <location>
        <begin position="86"/>
        <end position="105"/>
    </location>
</feature>